<dbReference type="InterPro" id="IPR000209">
    <property type="entry name" value="Peptidase_S8/S53_dom"/>
</dbReference>
<feature type="domain" description="Peptidase S8/S53" evidence="5">
    <location>
        <begin position="178"/>
        <end position="406"/>
    </location>
</feature>
<accession>A0ABW9YQI8</accession>
<comment type="caution">
    <text evidence="6">The sequence shown here is derived from an EMBL/GenBank/DDBJ whole genome shotgun (WGS) entry which is preliminary data.</text>
</comment>
<comment type="similarity">
    <text evidence="4">Belongs to the peptidase S8 family.</text>
</comment>
<dbReference type="EMBL" id="RSEJ01000049">
    <property type="protein sequence ID" value="NBI56152.1"/>
    <property type="molecule type" value="Genomic_DNA"/>
</dbReference>
<evidence type="ECO:0000256" key="1">
    <source>
        <dbReference type="ARBA" id="ARBA00022670"/>
    </source>
</evidence>
<proteinExistence type="inferred from homology"/>
<evidence type="ECO:0000256" key="4">
    <source>
        <dbReference type="PROSITE-ProRule" id="PRU01240"/>
    </source>
</evidence>
<keyword evidence="1 4" id="KW-0645">Protease</keyword>
<dbReference type="PRINTS" id="PR00723">
    <property type="entry name" value="SUBTILISIN"/>
</dbReference>
<dbReference type="RefSeq" id="WP_160658344.1">
    <property type="nucleotide sequence ID" value="NZ_RSEJ01000049.1"/>
</dbReference>
<feature type="active site" description="Charge relay system" evidence="4">
    <location>
        <position position="219"/>
    </location>
</feature>
<keyword evidence="2 4" id="KW-0378">Hydrolase</keyword>
<organism evidence="6 7">
    <name type="scientific">Photobacterium alginatilyticum</name>
    <dbReference type="NCBI Taxonomy" id="1775171"/>
    <lineage>
        <taxon>Bacteria</taxon>
        <taxon>Pseudomonadati</taxon>
        <taxon>Pseudomonadota</taxon>
        <taxon>Gammaproteobacteria</taxon>
        <taxon>Vibrionales</taxon>
        <taxon>Vibrionaceae</taxon>
        <taxon>Photobacterium</taxon>
    </lineage>
</organism>
<dbReference type="Gene3D" id="3.40.50.200">
    <property type="entry name" value="Peptidase S8/S53 domain"/>
    <property type="match status" value="1"/>
</dbReference>
<evidence type="ECO:0000256" key="2">
    <source>
        <dbReference type="ARBA" id="ARBA00022801"/>
    </source>
</evidence>
<dbReference type="Proteomes" id="UP000738517">
    <property type="component" value="Unassembled WGS sequence"/>
</dbReference>
<dbReference type="InterPro" id="IPR015500">
    <property type="entry name" value="Peptidase_S8_subtilisin-rel"/>
</dbReference>
<dbReference type="PANTHER" id="PTHR42884:SF14">
    <property type="entry name" value="NEUROENDOCRINE CONVERTASE 1"/>
    <property type="match status" value="1"/>
</dbReference>
<evidence type="ECO:0000313" key="7">
    <source>
        <dbReference type="Proteomes" id="UP000738517"/>
    </source>
</evidence>
<protein>
    <recommendedName>
        <fullName evidence="5">Peptidase S8/S53 domain-containing protein</fullName>
    </recommendedName>
</protein>
<keyword evidence="3 4" id="KW-0720">Serine protease</keyword>
<reference evidence="6 7" key="1">
    <citation type="journal article" date="2017" name="Int. J. Syst. Evol. Microbiol.">
        <title>Photobacterium alginatilyticum sp. nov., a marine bacterium isolated from bottom seawater.</title>
        <authorList>
            <person name="Wang X."/>
            <person name="Wang Y."/>
            <person name="Yang X."/>
            <person name="Sun H."/>
            <person name="Li B."/>
            <person name="Zhang X.H."/>
        </authorList>
    </citation>
    <scope>NUCLEOTIDE SEQUENCE [LARGE SCALE GENOMIC DNA]</scope>
    <source>
        <strain evidence="6 7">P03D4</strain>
    </source>
</reference>
<gene>
    <name evidence="6" type="ORF">EIZ48_26995</name>
</gene>
<name>A0ABW9YQI8_9GAMM</name>
<feature type="active site" description="Charge relay system" evidence="4">
    <location>
        <position position="184"/>
    </location>
</feature>
<sequence length="435" mass="47351">MLSRSLLVMLVFCLLSLKVSAVEFINFDKLERLSAFQPKVGTSKGYSFFEDKQGNVFATRQALILKTRVRAFGRARIPLGVVKHAGFAGSELLAQFNQFAYFMVTLKPAWNEFSVAGEMMQLQGVLLAQPDILQLTKNKWFFSTEKEKERKIFYRWKDRIHFSEAKLLLNKQALTNPLKIAIIDDGFDFTHPDLAKPVLAFNVTDRSDDVSPNGPAEKHGTLVAGILFADSRSKQLSAAVDGAEFIAIKNTLAWTSDIILSFYTAYLAGADIINCSWGLPVLLEPVADVVQEIATSGRQGLGTVIVFGIGNKKQDVSNSRTIQASRSVVSVAGVDKYGHLVTSYGSTVDVAAPTLLPTIDSRDHAIVGNLGGASAAAPVVSAVIALMLQVNPNLSIAQIKTILGAAETEPQSVLFQQYGFNMVDAYMAVHKAASR</sequence>
<evidence type="ECO:0000259" key="5">
    <source>
        <dbReference type="Pfam" id="PF00082"/>
    </source>
</evidence>
<dbReference type="SUPFAM" id="SSF52743">
    <property type="entry name" value="Subtilisin-like"/>
    <property type="match status" value="1"/>
</dbReference>
<feature type="active site" description="Charge relay system" evidence="4">
    <location>
        <position position="374"/>
    </location>
</feature>
<dbReference type="Pfam" id="PF00082">
    <property type="entry name" value="Peptidase_S8"/>
    <property type="match status" value="1"/>
</dbReference>
<dbReference type="InterPro" id="IPR036852">
    <property type="entry name" value="Peptidase_S8/S53_dom_sf"/>
</dbReference>
<dbReference type="PROSITE" id="PS51892">
    <property type="entry name" value="SUBTILASE"/>
    <property type="match status" value="1"/>
</dbReference>
<dbReference type="InterPro" id="IPR023827">
    <property type="entry name" value="Peptidase_S8_Asp-AS"/>
</dbReference>
<dbReference type="PROSITE" id="PS00136">
    <property type="entry name" value="SUBTILASE_ASP"/>
    <property type="match status" value="1"/>
</dbReference>
<keyword evidence="7" id="KW-1185">Reference proteome</keyword>
<dbReference type="PANTHER" id="PTHR42884">
    <property type="entry name" value="PROPROTEIN CONVERTASE SUBTILISIN/KEXIN-RELATED"/>
    <property type="match status" value="1"/>
</dbReference>
<evidence type="ECO:0000256" key="3">
    <source>
        <dbReference type="ARBA" id="ARBA00022825"/>
    </source>
</evidence>
<evidence type="ECO:0000313" key="6">
    <source>
        <dbReference type="EMBL" id="NBI56152.1"/>
    </source>
</evidence>